<name>A0ABD3HS93_9MARC</name>
<reference evidence="2 3" key="1">
    <citation type="submission" date="2024-09" db="EMBL/GenBank/DDBJ databases">
        <title>Chromosome-scale assembly of Riccia sorocarpa.</title>
        <authorList>
            <person name="Paukszto L."/>
        </authorList>
    </citation>
    <scope>NUCLEOTIDE SEQUENCE [LARGE SCALE GENOMIC DNA]</scope>
    <source>
        <strain evidence="2">LP-2024</strain>
        <tissue evidence="2">Aerial parts of the thallus</tissue>
    </source>
</reference>
<sequence>MLPGSAGFHTSKEAHDRNEKLEDLDKEELPTIEAGTNESSASSRLMKGLHDGNENLAMADKCKPGDNLADAQSGEEEEEEAGAEAGPSWRDEILEPEASQEPVTTGQDLEEEMAASPDTSRPIIQVTEELIGATGDEFTGE</sequence>
<dbReference type="Proteomes" id="UP001633002">
    <property type="component" value="Unassembled WGS sequence"/>
</dbReference>
<evidence type="ECO:0000313" key="3">
    <source>
        <dbReference type="Proteomes" id="UP001633002"/>
    </source>
</evidence>
<dbReference type="EMBL" id="JBJQOH010000003">
    <property type="protein sequence ID" value="KAL3693207.1"/>
    <property type="molecule type" value="Genomic_DNA"/>
</dbReference>
<proteinExistence type="predicted"/>
<dbReference type="AlphaFoldDB" id="A0ABD3HS93"/>
<feature type="compositionally biased region" description="Acidic residues" evidence="1">
    <location>
        <begin position="73"/>
        <end position="82"/>
    </location>
</feature>
<organism evidence="2 3">
    <name type="scientific">Riccia sorocarpa</name>
    <dbReference type="NCBI Taxonomy" id="122646"/>
    <lineage>
        <taxon>Eukaryota</taxon>
        <taxon>Viridiplantae</taxon>
        <taxon>Streptophyta</taxon>
        <taxon>Embryophyta</taxon>
        <taxon>Marchantiophyta</taxon>
        <taxon>Marchantiopsida</taxon>
        <taxon>Marchantiidae</taxon>
        <taxon>Marchantiales</taxon>
        <taxon>Ricciaceae</taxon>
        <taxon>Riccia</taxon>
    </lineage>
</organism>
<comment type="caution">
    <text evidence="2">The sequence shown here is derived from an EMBL/GenBank/DDBJ whole genome shotgun (WGS) entry which is preliminary data.</text>
</comment>
<feature type="compositionally biased region" description="Basic and acidic residues" evidence="1">
    <location>
        <begin position="10"/>
        <end position="29"/>
    </location>
</feature>
<evidence type="ECO:0000256" key="1">
    <source>
        <dbReference type="SAM" id="MobiDB-lite"/>
    </source>
</evidence>
<feature type="region of interest" description="Disordered" evidence="1">
    <location>
        <begin position="1"/>
        <end position="123"/>
    </location>
</feature>
<protein>
    <submittedName>
        <fullName evidence="2">Uncharacterized protein</fullName>
    </submittedName>
</protein>
<keyword evidence="3" id="KW-1185">Reference proteome</keyword>
<evidence type="ECO:0000313" key="2">
    <source>
        <dbReference type="EMBL" id="KAL3693207.1"/>
    </source>
</evidence>
<accession>A0ABD3HS93</accession>
<feature type="compositionally biased region" description="Polar residues" evidence="1">
    <location>
        <begin position="34"/>
        <end position="43"/>
    </location>
</feature>
<gene>
    <name evidence="2" type="ORF">R1sor_006858</name>
</gene>